<reference evidence="3 4" key="1">
    <citation type="submission" date="2024-04" db="EMBL/GenBank/DDBJ databases">
        <authorList>
            <person name="Fracassetti M."/>
        </authorList>
    </citation>
    <scope>NUCLEOTIDE SEQUENCE [LARGE SCALE GENOMIC DNA]</scope>
</reference>
<evidence type="ECO:0000313" key="4">
    <source>
        <dbReference type="Proteomes" id="UP001497516"/>
    </source>
</evidence>
<dbReference type="SUPFAM" id="SSF56672">
    <property type="entry name" value="DNA/RNA polymerases"/>
    <property type="match status" value="1"/>
</dbReference>
<keyword evidence="4" id="KW-1185">Reference proteome</keyword>
<feature type="signal peptide" evidence="1">
    <location>
        <begin position="1"/>
        <end position="15"/>
    </location>
</feature>
<keyword evidence="1" id="KW-0732">Signal</keyword>
<evidence type="ECO:0000256" key="1">
    <source>
        <dbReference type="SAM" id="SignalP"/>
    </source>
</evidence>
<evidence type="ECO:0000313" key="3">
    <source>
        <dbReference type="EMBL" id="CAL1377158.1"/>
    </source>
</evidence>
<protein>
    <recommendedName>
        <fullName evidence="2">Reverse transcriptase Ty1/copia-type domain-containing protein</fullName>
    </recommendedName>
</protein>
<gene>
    <name evidence="3" type="ORF">LTRI10_LOCUS18828</name>
</gene>
<proteinExistence type="predicted"/>
<evidence type="ECO:0000259" key="2">
    <source>
        <dbReference type="Pfam" id="PF07727"/>
    </source>
</evidence>
<feature type="domain" description="Reverse transcriptase Ty1/copia-type" evidence="2">
    <location>
        <begin position="4"/>
        <end position="181"/>
    </location>
</feature>
<organism evidence="3 4">
    <name type="scientific">Linum trigynum</name>
    <dbReference type="NCBI Taxonomy" id="586398"/>
    <lineage>
        <taxon>Eukaryota</taxon>
        <taxon>Viridiplantae</taxon>
        <taxon>Streptophyta</taxon>
        <taxon>Embryophyta</taxon>
        <taxon>Tracheophyta</taxon>
        <taxon>Spermatophyta</taxon>
        <taxon>Magnoliopsida</taxon>
        <taxon>eudicotyledons</taxon>
        <taxon>Gunneridae</taxon>
        <taxon>Pentapetalae</taxon>
        <taxon>rosids</taxon>
        <taxon>fabids</taxon>
        <taxon>Malpighiales</taxon>
        <taxon>Linaceae</taxon>
        <taxon>Linum</taxon>
    </lineage>
</organism>
<dbReference type="AlphaFoldDB" id="A0AAV2DUH3"/>
<feature type="chain" id="PRO_5043965531" description="Reverse transcriptase Ty1/copia-type domain-containing protein" evidence="1">
    <location>
        <begin position="16"/>
        <end position="224"/>
    </location>
</feature>
<dbReference type="EMBL" id="OZ034816">
    <property type="protein sequence ID" value="CAL1377158.1"/>
    <property type="molecule type" value="Genomic_DNA"/>
</dbReference>
<accession>A0AAV2DUH3</accession>
<dbReference type="Pfam" id="PF07727">
    <property type="entry name" value="RVT_2"/>
    <property type="match status" value="1"/>
</dbReference>
<dbReference type="InterPro" id="IPR013103">
    <property type="entry name" value="RVT_2"/>
</dbReference>
<sequence length="224" mass="25609">MTTLTLFLAIAVVRSWNVHQLDVKSAFLHGDITKEVYMKFPKRYAPPLHIPNTVYGLKKSLYGLKQASRQWFSNHTDSLTTQGYVSSQVDHSLFYKTVDTNYTCVLMYVDDLVLGGNDLTKINHLKQLFYSSFSIKDMGPLKFFFGIEIATNSSGIHLSQYTLEILEKVEFLLSKPVTTPMDYKIHLTSQHSDPYPAPNFYKRLLENSYTSPLPDQTLALPLNK</sequence>
<dbReference type="InterPro" id="IPR043502">
    <property type="entry name" value="DNA/RNA_pol_sf"/>
</dbReference>
<dbReference type="Proteomes" id="UP001497516">
    <property type="component" value="Chromosome 3"/>
</dbReference>
<name>A0AAV2DUH3_9ROSI</name>